<protein>
    <submittedName>
        <fullName evidence="1">Hypothetical phage protein</fullName>
    </submittedName>
</protein>
<gene>
    <name evidence="1" type="ordered locus">YPO2096</name>
</gene>
<dbReference type="OMA" id="NHTERPA"/>
<reference evidence="1 2" key="1">
    <citation type="journal article" date="2001" name="Nature">
        <title>Genome sequence of Yersinia pestis, the causative agent of plague.</title>
        <authorList>
            <person name="Parkhill J."/>
            <person name="Wren B.W."/>
            <person name="Thomson N.R."/>
            <person name="Titball R.W."/>
            <person name="Holden M.T.G."/>
            <person name="Prentice M.B."/>
            <person name="Sebaihia M."/>
            <person name="James K.D."/>
            <person name="Churcher C."/>
            <person name="Mungall K.L."/>
            <person name="Baker S."/>
            <person name="Basham D."/>
            <person name="Bentley S.D."/>
            <person name="Brooks K."/>
            <person name="Cerdeno-Tarraga A.M."/>
            <person name="Chillingworth T."/>
            <person name="Cronin A."/>
            <person name="Davies R.M."/>
            <person name="Davis P."/>
            <person name="Dougan G."/>
            <person name="Feltwell T."/>
            <person name="Hamlin N."/>
            <person name="Holroyd S."/>
            <person name="Jagels K."/>
            <person name="Leather S."/>
            <person name="Karlyshev A.V."/>
            <person name="Moule S."/>
            <person name="Oyston P.C.F."/>
            <person name="Quail M."/>
            <person name="Rutherford K."/>
            <person name="Simmonds M."/>
            <person name="Skelton J."/>
            <person name="Stevens K."/>
            <person name="Whitehead S."/>
            <person name="Barrell B.G."/>
        </authorList>
    </citation>
    <scope>NUCLEOTIDE SEQUENCE [LARGE SCALE GENOMIC DNA]</scope>
    <source>
        <strain evidence="2">CO-92 / Biovar Orientalis</strain>
    </source>
</reference>
<keyword evidence="2" id="KW-1185">Reference proteome</keyword>
<dbReference type="EMBL" id="AL590842">
    <property type="protein sequence ID" value="CAL20732.1"/>
    <property type="molecule type" value="Genomic_DNA"/>
</dbReference>
<evidence type="ECO:0000313" key="1">
    <source>
        <dbReference type="EMBL" id="CAL20732.1"/>
    </source>
</evidence>
<accession>A0A384KPD4</accession>
<accession>A0A6B3T8G2</accession>
<dbReference type="AlphaFoldDB" id="A0A380PDT0"/>
<dbReference type="KEGG" id="ypj:CH55_640"/>
<organism evidence="1 2">
    <name type="scientific">Yersinia pestis</name>
    <dbReference type="NCBI Taxonomy" id="632"/>
    <lineage>
        <taxon>Bacteria</taxon>
        <taxon>Pseudomonadati</taxon>
        <taxon>Pseudomonadota</taxon>
        <taxon>Gammaproteobacteria</taxon>
        <taxon>Enterobacterales</taxon>
        <taxon>Yersiniaceae</taxon>
        <taxon>Yersinia</taxon>
    </lineage>
</organism>
<dbReference type="OrthoDB" id="330204at2"/>
<dbReference type="PIR" id="AI0255">
    <property type="entry name" value="AI0255"/>
</dbReference>
<sequence length="91" mass="10210">MSDFTIRVELHNADSDDYEALHEKMNAKGYKKEITTDGKTYKLPTAEYVCSKDLSASEIRDDVLRIANSIKPKSDVLVTKSNGRAWSLSKA</sequence>
<evidence type="ECO:0000313" key="2">
    <source>
        <dbReference type="Proteomes" id="UP000000815"/>
    </source>
</evidence>
<dbReference type="GeneID" id="57976568"/>
<dbReference type="Proteomes" id="UP000000815">
    <property type="component" value="Chromosome"/>
</dbReference>
<dbReference type="KEGG" id="ype:YPO2096"/>
<accession>Q0WF60</accession>
<dbReference type="KEGG" id="ypl:CH46_3016"/>
<dbReference type="KEGG" id="ypw:CH59_4029"/>
<proteinExistence type="predicted"/>
<dbReference type="RefSeq" id="WP_002215644.1">
    <property type="nucleotide sequence ID" value="NZ_CP009492.1"/>
</dbReference>
<name>A0A380PDT0_YERPE</name>
<accession>A0A2S9PB13</accession>
<accession>A0A380PDT0</accession>
<dbReference type="KEGG" id="ypv:BZ15_1443"/>
<dbReference type="PATRIC" id="fig|632.151.peg.1427"/>